<keyword evidence="3" id="KW-1185">Reference proteome</keyword>
<sequence length="132" mass="14103">MNTKILMSASAIVLGAIGILLSFFPDEILEYTGASSVSFFQLILQLLGAGYLGFAMLNWMARGNLIGGIYSRPIAIGNLMHFIVAGLALLKTAYGSQGTTVVWVAAALFLVFAVLFAMVTFRHPLQSKEAVA</sequence>
<keyword evidence="1" id="KW-0472">Membrane</keyword>
<evidence type="ECO:0000313" key="3">
    <source>
        <dbReference type="Proteomes" id="UP000774935"/>
    </source>
</evidence>
<evidence type="ECO:0000313" key="2">
    <source>
        <dbReference type="EMBL" id="MBW3365438.1"/>
    </source>
</evidence>
<keyword evidence="1" id="KW-0812">Transmembrane</keyword>
<feature type="transmembrane region" description="Helical" evidence="1">
    <location>
        <begin position="73"/>
        <end position="94"/>
    </location>
</feature>
<feature type="transmembrane region" description="Helical" evidence="1">
    <location>
        <begin position="5"/>
        <end position="24"/>
    </location>
</feature>
<accession>A0ABS6XBT1</accession>
<proteinExistence type="predicted"/>
<dbReference type="RefSeq" id="WP_199109924.1">
    <property type="nucleotide sequence ID" value="NZ_JAHWXQ010000002.1"/>
</dbReference>
<evidence type="ECO:0000256" key="1">
    <source>
        <dbReference type="SAM" id="Phobius"/>
    </source>
</evidence>
<reference evidence="2 3" key="1">
    <citation type="submission" date="2021-07" db="EMBL/GenBank/DDBJ databases">
        <authorList>
            <person name="Kim M.K."/>
        </authorList>
    </citation>
    <scope>NUCLEOTIDE SEQUENCE [LARGE SCALE GENOMIC DNA]</scope>
    <source>
        <strain evidence="2 3">HLY7-15</strain>
    </source>
</reference>
<keyword evidence="1" id="KW-1133">Transmembrane helix</keyword>
<dbReference type="EMBL" id="JAHWXQ010000002">
    <property type="protein sequence ID" value="MBW3365438.1"/>
    <property type="molecule type" value="Genomic_DNA"/>
</dbReference>
<feature type="transmembrane region" description="Helical" evidence="1">
    <location>
        <begin position="39"/>
        <end position="61"/>
    </location>
</feature>
<protein>
    <submittedName>
        <fullName evidence="2">Uncharacterized protein</fullName>
    </submittedName>
</protein>
<comment type="caution">
    <text evidence="2">The sequence shown here is derived from an EMBL/GenBank/DDBJ whole genome shotgun (WGS) entry which is preliminary data.</text>
</comment>
<dbReference type="Proteomes" id="UP000774935">
    <property type="component" value="Unassembled WGS sequence"/>
</dbReference>
<organism evidence="2 3">
    <name type="scientific">Pontibacter populi</name>
    <dbReference type="NCBI Taxonomy" id="890055"/>
    <lineage>
        <taxon>Bacteria</taxon>
        <taxon>Pseudomonadati</taxon>
        <taxon>Bacteroidota</taxon>
        <taxon>Cytophagia</taxon>
        <taxon>Cytophagales</taxon>
        <taxon>Hymenobacteraceae</taxon>
        <taxon>Pontibacter</taxon>
    </lineage>
</organism>
<gene>
    <name evidence="2" type="ORF">KYK27_10305</name>
</gene>
<feature type="transmembrane region" description="Helical" evidence="1">
    <location>
        <begin position="100"/>
        <end position="121"/>
    </location>
</feature>
<name>A0ABS6XBT1_9BACT</name>